<dbReference type="AlphaFoldDB" id="A0A087U1S0"/>
<feature type="non-terminal residue" evidence="2">
    <location>
        <position position="1"/>
    </location>
</feature>
<gene>
    <name evidence="2" type="ORF">X975_03562</name>
</gene>
<organism evidence="2 3">
    <name type="scientific">Stegodyphus mimosarum</name>
    <name type="common">African social velvet spider</name>
    <dbReference type="NCBI Taxonomy" id="407821"/>
    <lineage>
        <taxon>Eukaryota</taxon>
        <taxon>Metazoa</taxon>
        <taxon>Ecdysozoa</taxon>
        <taxon>Arthropoda</taxon>
        <taxon>Chelicerata</taxon>
        <taxon>Arachnida</taxon>
        <taxon>Araneae</taxon>
        <taxon>Araneomorphae</taxon>
        <taxon>Entelegynae</taxon>
        <taxon>Eresoidea</taxon>
        <taxon>Eresidae</taxon>
        <taxon>Stegodyphus</taxon>
    </lineage>
</organism>
<evidence type="ECO:0000313" key="2">
    <source>
        <dbReference type="EMBL" id="KFM71309.1"/>
    </source>
</evidence>
<proteinExistence type="predicted"/>
<keyword evidence="3" id="KW-1185">Reference proteome</keyword>
<evidence type="ECO:0000256" key="1">
    <source>
        <dbReference type="SAM" id="MobiDB-lite"/>
    </source>
</evidence>
<evidence type="ECO:0000313" key="3">
    <source>
        <dbReference type="Proteomes" id="UP000054359"/>
    </source>
</evidence>
<accession>A0A087U1S0</accession>
<name>A0A087U1S0_STEMI</name>
<dbReference type="Proteomes" id="UP000054359">
    <property type="component" value="Unassembled WGS sequence"/>
</dbReference>
<dbReference type="EMBL" id="KK117743">
    <property type="protein sequence ID" value="KFM71309.1"/>
    <property type="molecule type" value="Genomic_DNA"/>
</dbReference>
<feature type="non-terminal residue" evidence="2">
    <location>
        <position position="81"/>
    </location>
</feature>
<sequence>QYASLVNSLHQSAQQSHPGPNSFINYGVSSERIPITGVTCAEGPPYLVEGGLLTGLCGINLNGEAGEVCSLPNDVNPIQIR</sequence>
<protein>
    <submittedName>
        <fullName evidence="2">Uncharacterized protein</fullName>
    </submittedName>
</protein>
<reference evidence="2 3" key="1">
    <citation type="submission" date="2013-11" db="EMBL/GenBank/DDBJ databases">
        <title>Genome sequencing of Stegodyphus mimosarum.</title>
        <authorList>
            <person name="Bechsgaard J."/>
        </authorList>
    </citation>
    <scope>NUCLEOTIDE SEQUENCE [LARGE SCALE GENOMIC DNA]</scope>
</reference>
<feature type="region of interest" description="Disordered" evidence="1">
    <location>
        <begin position="1"/>
        <end position="21"/>
    </location>
</feature>